<sequence>MNRRLLLAGFALAVLAMTAGCLGIGTGDVPAERIDAAPQSQYAWDSNVTTHITIQENADFRAVYEMNQSEIQLYRRDGFGGRNPLSVEAVRYRYPNGTVINGTEIRERGGAVSQTRSVTTVQLPNDAPPNGGGQLAFTSSGSPKRFTLPTYVDGSYEVVLPENRHVEFPVFGSVSPPADDRATTADGRVTLRWDEVTADTVAVQYYLQRDLYIFAGILSVLAVVGIGGLLYYRRQIESLKEKRQELGLDVEEDDDVGGGGPPPGM</sequence>
<dbReference type="Pfam" id="PF19119">
    <property type="entry name" value="DUF5803"/>
    <property type="match status" value="1"/>
</dbReference>
<keyword evidence="1" id="KW-0472">Membrane</keyword>
<dbReference type="Proteomes" id="UP001596408">
    <property type="component" value="Unassembled WGS sequence"/>
</dbReference>
<evidence type="ECO:0000256" key="1">
    <source>
        <dbReference type="SAM" id="Phobius"/>
    </source>
</evidence>
<accession>A0ABD5U331</accession>
<name>A0ABD5U331_9EURY</name>
<dbReference type="RefSeq" id="WP_379696804.1">
    <property type="nucleotide sequence ID" value="NZ_JBHSXH010000015.1"/>
</dbReference>
<dbReference type="PROSITE" id="PS51257">
    <property type="entry name" value="PROKAR_LIPOPROTEIN"/>
    <property type="match status" value="1"/>
</dbReference>
<evidence type="ECO:0000313" key="2">
    <source>
        <dbReference type="EMBL" id="MFC6825943.1"/>
    </source>
</evidence>
<dbReference type="InterPro" id="IPR043826">
    <property type="entry name" value="DUF5803"/>
</dbReference>
<reference evidence="2 3" key="1">
    <citation type="journal article" date="2019" name="Int. J. Syst. Evol. Microbiol.">
        <title>The Global Catalogue of Microorganisms (GCM) 10K type strain sequencing project: providing services to taxonomists for standard genome sequencing and annotation.</title>
        <authorList>
            <consortium name="The Broad Institute Genomics Platform"/>
            <consortium name="The Broad Institute Genome Sequencing Center for Infectious Disease"/>
            <person name="Wu L."/>
            <person name="Ma J."/>
        </authorList>
    </citation>
    <scope>NUCLEOTIDE SEQUENCE [LARGE SCALE GENOMIC DNA]</scope>
    <source>
        <strain evidence="2 3">YIM 94188</strain>
    </source>
</reference>
<organism evidence="2 3">
    <name type="scientific">Halopelagius fulvigenes</name>
    <dbReference type="NCBI Taxonomy" id="1198324"/>
    <lineage>
        <taxon>Archaea</taxon>
        <taxon>Methanobacteriati</taxon>
        <taxon>Methanobacteriota</taxon>
        <taxon>Stenosarchaea group</taxon>
        <taxon>Halobacteria</taxon>
        <taxon>Halobacteriales</taxon>
        <taxon>Haloferacaceae</taxon>
    </lineage>
</organism>
<evidence type="ECO:0000313" key="3">
    <source>
        <dbReference type="Proteomes" id="UP001596408"/>
    </source>
</evidence>
<protein>
    <submittedName>
        <fullName evidence="2">DUF5803 family protein</fullName>
    </submittedName>
</protein>
<keyword evidence="1" id="KW-1133">Transmembrane helix</keyword>
<dbReference type="EMBL" id="JBHSXH010000015">
    <property type="protein sequence ID" value="MFC6825943.1"/>
    <property type="molecule type" value="Genomic_DNA"/>
</dbReference>
<keyword evidence="3" id="KW-1185">Reference proteome</keyword>
<comment type="caution">
    <text evidence="2">The sequence shown here is derived from an EMBL/GenBank/DDBJ whole genome shotgun (WGS) entry which is preliminary data.</text>
</comment>
<keyword evidence="1" id="KW-0812">Transmembrane</keyword>
<gene>
    <name evidence="2" type="ORF">ACFQEV_13200</name>
</gene>
<feature type="transmembrane region" description="Helical" evidence="1">
    <location>
        <begin position="211"/>
        <end position="232"/>
    </location>
</feature>
<proteinExistence type="predicted"/>
<dbReference type="AlphaFoldDB" id="A0ABD5U331"/>